<dbReference type="SUPFAM" id="SSF53067">
    <property type="entry name" value="Actin-like ATPase domain"/>
    <property type="match status" value="1"/>
</dbReference>
<accession>A0A3E2WX82</accession>
<dbReference type="EMBL" id="QVIA01000008">
    <property type="protein sequence ID" value="RGC32672.1"/>
    <property type="molecule type" value="Genomic_DNA"/>
</dbReference>
<sequence>MQMKADMLGMPVTALETVDAGTVGSAMLTGIAVGCFKDLDDAADRMVRKVRTYRPKKEVNDKYMAAYKRYAKVYRSVRGLM</sequence>
<dbReference type="InterPro" id="IPR043129">
    <property type="entry name" value="ATPase_NBD"/>
</dbReference>
<dbReference type="PANTHER" id="PTHR43435">
    <property type="entry name" value="RIBULOKINASE"/>
    <property type="match status" value="1"/>
</dbReference>
<gene>
    <name evidence="3" type="ORF">DWX41_08895</name>
</gene>
<evidence type="ECO:0000313" key="4">
    <source>
        <dbReference type="Proteomes" id="UP000261111"/>
    </source>
</evidence>
<keyword evidence="2" id="KW-0418">Kinase</keyword>
<evidence type="ECO:0000256" key="1">
    <source>
        <dbReference type="ARBA" id="ARBA00022679"/>
    </source>
</evidence>
<dbReference type="PANTHER" id="PTHR43435:SF4">
    <property type="entry name" value="FGGY CARBOHYDRATE KINASE DOMAIN-CONTAINING PROTEIN"/>
    <property type="match status" value="1"/>
</dbReference>
<dbReference type="GO" id="GO:0019150">
    <property type="term" value="F:D-ribulokinase activity"/>
    <property type="evidence" value="ECO:0007669"/>
    <property type="project" value="TreeGrafter"/>
</dbReference>
<proteinExistence type="predicted"/>
<keyword evidence="1" id="KW-0808">Transferase</keyword>
<name>A0A3E2WX82_9FIRM</name>
<dbReference type="Gene3D" id="3.30.420.40">
    <property type="match status" value="1"/>
</dbReference>
<dbReference type="Proteomes" id="UP000261111">
    <property type="component" value="Unassembled WGS sequence"/>
</dbReference>
<reference evidence="3 4" key="1">
    <citation type="submission" date="2018-08" db="EMBL/GenBank/DDBJ databases">
        <title>A genome reference for cultivated species of the human gut microbiota.</title>
        <authorList>
            <person name="Zou Y."/>
            <person name="Xue W."/>
            <person name="Luo G."/>
        </authorList>
    </citation>
    <scope>NUCLEOTIDE SEQUENCE [LARGE SCALE GENOMIC DNA]</scope>
    <source>
        <strain evidence="3 4">AF19-21</strain>
    </source>
</reference>
<evidence type="ECO:0000313" key="3">
    <source>
        <dbReference type="EMBL" id="RGC32672.1"/>
    </source>
</evidence>
<protein>
    <submittedName>
        <fullName evidence="3">Uncharacterized protein</fullName>
    </submittedName>
</protein>
<organism evidence="3 4">
    <name type="scientific">Hungatella hathewayi</name>
    <dbReference type="NCBI Taxonomy" id="154046"/>
    <lineage>
        <taxon>Bacteria</taxon>
        <taxon>Bacillati</taxon>
        <taxon>Bacillota</taxon>
        <taxon>Clostridia</taxon>
        <taxon>Lachnospirales</taxon>
        <taxon>Lachnospiraceae</taxon>
        <taxon>Hungatella</taxon>
    </lineage>
</organism>
<dbReference type="AlphaFoldDB" id="A0A3E2WX82"/>
<comment type="caution">
    <text evidence="3">The sequence shown here is derived from an EMBL/GenBank/DDBJ whole genome shotgun (WGS) entry which is preliminary data.</text>
</comment>
<dbReference type="GO" id="GO:0019321">
    <property type="term" value="P:pentose metabolic process"/>
    <property type="evidence" value="ECO:0007669"/>
    <property type="project" value="TreeGrafter"/>
</dbReference>
<dbReference type="PROSITE" id="PS51257">
    <property type="entry name" value="PROKAR_LIPOPROTEIN"/>
    <property type="match status" value="1"/>
</dbReference>
<dbReference type="GO" id="GO:0005737">
    <property type="term" value="C:cytoplasm"/>
    <property type="evidence" value="ECO:0007669"/>
    <property type="project" value="TreeGrafter"/>
</dbReference>
<evidence type="ECO:0000256" key="2">
    <source>
        <dbReference type="ARBA" id="ARBA00022777"/>
    </source>
</evidence>